<dbReference type="InterPro" id="IPR003672">
    <property type="entry name" value="CobN/Mg_chltase"/>
</dbReference>
<evidence type="ECO:0000256" key="2">
    <source>
        <dbReference type="ARBA" id="ARBA00012825"/>
    </source>
</evidence>
<organism evidence="13 14">
    <name type="scientific">Rubrivivax rivuli</name>
    <dbReference type="NCBI Taxonomy" id="1862385"/>
    <lineage>
        <taxon>Bacteria</taxon>
        <taxon>Pseudomonadati</taxon>
        <taxon>Pseudomonadota</taxon>
        <taxon>Betaproteobacteria</taxon>
        <taxon>Burkholderiales</taxon>
        <taxon>Sphaerotilaceae</taxon>
        <taxon>Rubrivivax</taxon>
    </lineage>
</organism>
<evidence type="ECO:0000256" key="3">
    <source>
        <dbReference type="ARBA" id="ARBA00022531"/>
    </source>
</evidence>
<dbReference type="CDD" id="cd10150">
    <property type="entry name" value="CobN_like"/>
    <property type="match status" value="1"/>
</dbReference>
<evidence type="ECO:0000256" key="9">
    <source>
        <dbReference type="ARBA" id="ARBA00048693"/>
    </source>
</evidence>
<evidence type="ECO:0000256" key="6">
    <source>
        <dbReference type="ARBA" id="ARBA00022840"/>
    </source>
</evidence>
<feature type="domain" description="Magnesium chelatase subunit H N-terminal" evidence="12">
    <location>
        <begin position="26"/>
        <end position="195"/>
    </location>
</feature>
<keyword evidence="3" id="KW-0602">Photosynthesis</keyword>
<evidence type="ECO:0000259" key="12">
    <source>
        <dbReference type="Pfam" id="PF11965"/>
    </source>
</evidence>
<dbReference type="GO" id="GO:0016851">
    <property type="term" value="F:magnesium chelatase activity"/>
    <property type="evidence" value="ECO:0007669"/>
    <property type="project" value="UniProtKB-EC"/>
</dbReference>
<dbReference type="NCBIfam" id="NF009942">
    <property type="entry name" value="PRK13405.1"/>
    <property type="match status" value="1"/>
</dbReference>
<dbReference type="NCBIfam" id="TIGR02025">
    <property type="entry name" value="BchH"/>
    <property type="match status" value="1"/>
</dbReference>
<accession>A0A437RLW7</accession>
<feature type="region of interest" description="Disordered" evidence="10">
    <location>
        <begin position="1"/>
        <end position="20"/>
    </location>
</feature>
<evidence type="ECO:0000256" key="5">
    <source>
        <dbReference type="ARBA" id="ARBA00022741"/>
    </source>
</evidence>
<comment type="pathway">
    <text evidence="8">Porphyrin-containing compound metabolism.</text>
</comment>
<dbReference type="EMBL" id="SACR01000002">
    <property type="protein sequence ID" value="RVU47806.1"/>
    <property type="molecule type" value="Genomic_DNA"/>
</dbReference>
<dbReference type="GO" id="GO:0015979">
    <property type="term" value="P:photosynthesis"/>
    <property type="evidence" value="ECO:0007669"/>
    <property type="project" value="UniProtKB-KW"/>
</dbReference>
<dbReference type="InterPro" id="IPR022571">
    <property type="entry name" value="Mg_chelatase_H_N"/>
</dbReference>
<dbReference type="GO" id="GO:0005524">
    <property type="term" value="F:ATP binding"/>
    <property type="evidence" value="ECO:0007669"/>
    <property type="project" value="UniProtKB-KW"/>
</dbReference>
<evidence type="ECO:0000256" key="7">
    <source>
        <dbReference type="ARBA" id="ARBA00023171"/>
    </source>
</evidence>
<dbReference type="Pfam" id="PF11965">
    <property type="entry name" value="DUF3479"/>
    <property type="match status" value="1"/>
</dbReference>
<keyword evidence="14" id="KW-1185">Reference proteome</keyword>
<dbReference type="Proteomes" id="UP000285575">
    <property type="component" value="Unassembled WGS sequence"/>
</dbReference>
<evidence type="ECO:0000259" key="11">
    <source>
        <dbReference type="Pfam" id="PF02514"/>
    </source>
</evidence>
<evidence type="ECO:0000256" key="10">
    <source>
        <dbReference type="SAM" id="MobiDB-lite"/>
    </source>
</evidence>
<dbReference type="PANTHER" id="PTHR44119:SF1">
    <property type="entry name" value="MAGNESIUM-CHELATASE SUBUNIT CHLH, CHLOROPLASTIC"/>
    <property type="match status" value="1"/>
</dbReference>
<keyword evidence="4" id="KW-0436">Ligase</keyword>
<dbReference type="PANTHER" id="PTHR44119">
    <property type="entry name" value="MAGNESIUM-CHELATASE SUBUNIT CHLH, CHLOROPLASTIC"/>
    <property type="match status" value="1"/>
</dbReference>
<name>A0A437RLW7_9BURK</name>
<comment type="catalytic activity">
    <reaction evidence="9">
        <text>protoporphyrin IX + Mg(2+) + ATP + H2O = Mg-protoporphyrin IX + ADP + phosphate + 3 H(+)</text>
        <dbReference type="Rhea" id="RHEA:13961"/>
        <dbReference type="ChEBI" id="CHEBI:15377"/>
        <dbReference type="ChEBI" id="CHEBI:15378"/>
        <dbReference type="ChEBI" id="CHEBI:18420"/>
        <dbReference type="ChEBI" id="CHEBI:30616"/>
        <dbReference type="ChEBI" id="CHEBI:43474"/>
        <dbReference type="ChEBI" id="CHEBI:57306"/>
        <dbReference type="ChEBI" id="CHEBI:60492"/>
        <dbReference type="ChEBI" id="CHEBI:456216"/>
        <dbReference type="EC" id="6.6.1.1"/>
    </reaction>
</comment>
<evidence type="ECO:0000313" key="14">
    <source>
        <dbReference type="Proteomes" id="UP000285575"/>
    </source>
</evidence>
<keyword evidence="6" id="KW-0067">ATP-binding</keyword>
<feature type="domain" description="CobN/magnesium chelatase" evidence="11">
    <location>
        <begin position="199"/>
        <end position="1263"/>
    </location>
</feature>
<evidence type="ECO:0000256" key="4">
    <source>
        <dbReference type="ARBA" id="ARBA00022598"/>
    </source>
</evidence>
<sequence length="1287" mass="139535">MGGLFGRSARPAQAQTRAADGPAPMRVVLVTMDSHLASAAQRAARSLARQLPGLQLSVHAADEWGNDEHALSRCKAAIEQGHIVIVTMLFLEDHFMPLLPALQARREHCDAMVCAMSAAEVTKLTRMGKFDMSAPASGFVSLLKRLRGKAKQTADNKADNSTKTTAGAEQMKMLRRLPKILRFIPGTAQDVRAYFLTLQYWLAGSEANVGHMVHFLVDRYADGARRGLRGALKTHEPVDYPELGAYHPQLTQRLVHEAADLPQAARAGERGTVGILLLRSYLLAGNAGHYDGVITALQARGLRVLPVFATGLDSRPAIEKFFFDGERCTVDAVVSLTGFSLVGGPAYNDAKAAEEILARLDVPYLAVTPVEFQTLEQWGGSERGLLPVEATMMVAIPELDGATGSMVYGGRGNAAHTACTGCDRACTFESLHSDAAAQDSGHDMFTCSERAEMLAARVGRLVDLRRSQRAQRKVALVIFNFPPNAGATGTAAFLSVFESLYNTLAAMQREGYTVTLPASVDALRDSVINGNAAQWGALANVHARIPANDHVRRERWLRQIEAAWGPAPGKLQSDGSCIQVLGERFGNVFVGIQPGMGYEGDPMRLLFEKGFAPTHAFSAFYRWLREDFGAHAVLHFGTHGSLEFMPGKQNGMTANCWPDRMIGDLPNFYLYASNNPSEGTIAKRRAAATLVSYLTPPTAQAGLYKGLVDLKAAIERFRSLEPEAQREREELAEMIQAQAVPLELAQAEPAWGASAGEHIARLADTVLELEYTLIPHGLHVVGQAPTAEQRVDLLMSLAEASHGQRLERATLQALVAGSAPRALAAGDAERETLLAALAESNRLMADDHEVAGLLRALDGRFVRPAPGGDLLRTPAILPTGRNLHGFDPFRIPSAYAVKDGARQAERLLARHMSDGNALPESIALVLWGTDNLKSEGGPIAQALALFGAKPRFDSYGRLAGAELLPLAELGRPRVDVVITLSGIFRDLLPLQVKLLAEAAFLAASADEPPEQNFVRKHALAYMAEHGGDIETAALRVFGNAEGAYGANVGLLVDNARWDSEDELAETYSRRKGFAYGRSGRPVQNAQLLQAVLAKVELAYQNLDSVELGVTTIDTYFDTLGGISRAVKRAKSVAQGSEAKVAPVYIGDQTNDAIGGGTVRTLGEQVALETRTRMLNPKWYEGMLEHGYEGVRQIEVHLTNTLGWSATTGQVQPWVYQQLSETFVLDPAMRERLAKLNPTASAKVAHRLLEAHRRQYWTPDAQTLEALQRAGEELEDRLEGVYDEKAAA</sequence>
<dbReference type="Pfam" id="PF02514">
    <property type="entry name" value="CobN-Mg_chel"/>
    <property type="match status" value="1"/>
</dbReference>
<reference evidence="13 14" key="1">
    <citation type="submission" date="2019-01" db="EMBL/GenBank/DDBJ databases">
        <authorList>
            <person name="Chen W.-M."/>
        </authorList>
    </citation>
    <scope>NUCLEOTIDE SEQUENCE [LARGE SCALE GENOMIC DNA]</scope>
    <source>
        <strain evidence="13 14">KYPY4</strain>
    </source>
</reference>
<dbReference type="EC" id="6.6.1.1" evidence="2"/>
<protein>
    <recommendedName>
        <fullName evidence="2">magnesium chelatase</fullName>
        <ecNumber evidence="2">6.6.1.1</ecNumber>
    </recommendedName>
</protein>
<evidence type="ECO:0000256" key="8">
    <source>
        <dbReference type="ARBA" id="ARBA00023444"/>
    </source>
</evidence>
<dbReference type="GO" id="GO:0015995">
    <property type="term" value="P:chlorophyll biosynthetic process"/>
    <property type="evidence" value="ECO:0007669"/>
    <property type="project" value="UniProtKB-KW"/>
</dbReference>
<keyword evidence="5" id="KW-0547">Nucleotide-binding</keyword>
<evidence type="ECO:0000313" key="13">
    <source>
        <dbReference type="EMBL" id="RVU47806.1"/>
    </source>
</evidence>
<dbReference type="InterPro" id="IPR011771">
    <property type="entry name" value="BchH"/>
</dbReference>
<keyword evidence="7" id="KW-0149">Chlorophyll biosynthesis</keyword>
<comment type="caution">
    <text evidence="13">The sequence shown here is derived from an EMBL/GenBank/DDBJ whole genome shotgun (WGS) entry which is preliminary data.</text>
</comment>
<evidence type="ECO:0000256" key="1">
    <source>
        <dbReference type="ARBA" id="ARBA00010851"/>
    </source>
</evidence>
<gene>
    <name evidence="13" type="ORF">EOE66_05795</name>
</gene>
<proteinExistence type="inferred from homology"/>
<dbReference type="OrthoDB" id="9757976at2"/>
<comment type="similarity">
    <text evidence="1">Belongs to the Mg-chelatase subunit H family.</text>
</comment>